<dbReference type="OrthoDB" id="5405752at2"/>
<evidence type="ECO:0000313" key="3">
    <source>
        <dbReference type="Proteomes" id="UP000317155"/>
    </source>
</evidence>
<proteinExistence type="predicted"/>
<evidence type="ECO:0000256" key="1">
    <source>
        <dbReference type="SAM" id="Phobius"/>
    </source>
</evidence>
<organism evidence="2 3">
    <name type="scientific">Trichloromonas acetexigens</name>
    <dbReference type="NCBI Taxonomy" id="38815"/>
    <lineage>
        <taxon>Bacteria</taxon>
        <taxon>Pseudomonadati</taxon>
        <taxon>Thermodesulfobacteriota</taxon>
        <taxon>Desulfuromonadia</taxon>
        <taxon>Desulfuromonadales</taxon>
        <taxon>Trichloromonadaceae</taxon>
        <taxon>Trichloromonas</taxon>
    </lineage>
</organism>
<dbReference type="EMBL" id="VJVV01000019">
    <property type="protein sequence ID" value="TRO78318.1"/>
    <property type="molecule type" value="Genomic_DNA"/>
</dbReference>
<name>A0A550J511_9BACT</name>
<protein>
    <submittedName>
        <fullName evidence="2">PH domain-containing protein</fullName>
    </submittedName>
</protein>
<keyword evidence="3" id="KW-1185">Reference proteome</keyword>
<feature type="transmembrane region" description="Helical" evidence="1">
    <location>
        <begin position="43"/>
        <end position="60"/>
    </location>
</feature>
<comment type="caution">
    <text evidence="2">The sequence shown here is derived from an EMBL/GenBank/DDBJ whole genome shotgun (WGS) entry which is preliminary data.</text>
</comment>
<dbReference type="RefSeq" id="WP_092055269.1">
    <property type="nucleotide sequence ID" value="NZ_FOJJ01000011.1"/>
</dbReference>
<reference evidence="2 3" key="1">
    <citation type="submission" date="2019-07" db="EMBL/GenBank/DDBJ databases">
        <title>Insights of Desulfuromonas acetexigens electromicrobiology.</title>
        <authorList>
            <person name="Katuri K."/>
            <person name="Sapireddy V."/>
            <person name="Shaw D.R."/>
            <person name="Saikaly P."/>
        </authorList>
    </citation>
    <scope>NUCLEOTIDE SEQUENCE [LARGE SCALE GENOMIC DNA]</scope>
    <source>
        <strain evidence="2 3">2873</strain>
    </source>
</reference>
<keyword evidence="1" id="KW-0472">Membrane</keyword>
<accession>A0A550J511</accession>
<sequence length="174" mass="19430">MPQEQTFYIRRTFLLPLALLLVLSLALLVTVLAQGQPLAKALILGFMLLPVTAFFVESVFRRAVITDEGITVHKFLRSKHLSFAEMTAVETVLVRKRAFLTLCVGEEFVILSNAYADFPDLVRALLTRVPPSAISDETRVMAQAPPVKTTDIISCWLAVALLAFILYVQFQGKY</sequence>
<gene>
    <name evidence="2" type="ORF">FL622_16540</name>
</gene>
<keyword evidence="1" id="KW-1133">Transmembrane helix</keyword>
<keyword evidence="1" id="KW-0812">Transmembrane</keyword>
<feature type="transmembrane region" description="Helical" evidence="1">
    <location>
        <begin position="149"/>
        <end position="170"/>
    </location>
</feature>
<evidence type="ECO:0000313" key="2">
    <source>
        <dbReference type="EMBL" id="TRO78318.1"/>
    </source>
</evidence>
<dbReference type="Proteomes" id="UP000317155">
    <property type="component" value="Unassembled WGS sequence"/>
</dbReference>
<dbReference type="AlphaFoldDB" id="A0A550J511"/>